<dbReference type="CDD" id="cd00090">
    <property type="entry name" value="HTH_ARSR"/>
    <property type="match status" value="2"/>
</dbReference>
<sequence>MLLLFPNWKLYDEEKVLLNDTRKEIYKYISDNPGTYLREISKNLNKPVSTITWHLRILEKANLIKSKKFGNRIIYYPSNVDLKELPLLFLNETQKRIFEYLLKSPAHLRKIAKDLNLNVETVRYNLRKLETLGIVKHKEEKNKVIYYVDESILEFRK</sequence>
<organism evidence="2 3">
    <name type="scientific">Methanocaldococcus bathoardescens</name>
    <dbReference type="NCBI Taxonomy" id="1301915"/>
    <lineage>
        <taxon>Archaea</taxon>
        <taxon>Methanobacteriati</taxon>
        <taxon>Methanobacteriota</taxon>
        <taxon>Methanomada group</taxon>
        <taxon>Methanococci</taxon>
        <taxon>Methanococcales</taxon>
        <taxon>Methanocaldococcaceae</taxon>
        <taxon>Methanocaldococcus</taxon>
    </lineage>
</organism>
<dbReference type="STRING" id="1301915.JH146_0238"/>
<dbReference type="Pfam" id="PF01022">
    <property type="entry name" value="HTH_5"/>
    <property type="match status" value="1"/>
</dbReference>
<dbReference type="PANTHER" id="PTHR36216">
    <property type="entry name" value="TRANSCRIPTIONAL REGULATOR, TRMB"/>
    <property type="match status" value="1"/>
</dbReference>
<dbReference type="GO" id="GO:0003700">
    <property type="term" value="F:DNA-binding transcription factor activity"/>
    <property type="evidence" value="ECO:0007669"/>
    <property type="project" value="InterPro"/>
</dbReference>
<name>A0A076LHT4_9EURY</name>
<reference evidence="2 3" key="1">
    <citation type="journal article" date="2015" name="Int. J. Syst. Evol. Microbiol.">
        <title>M ethanocaldococcus bathoardescens sp. nov., a hyperthermophilic methanogen isolated from a volcanically active deep-sea hydrothermal vent.</title>
        <authorList>
            <person name="Stewart L.C."/>
            <person name="Jung J.H."/>
            <person name="Kim Y.T."/>
            <person name="Kwon S.W."/>
            <person name="Park C.S."/>
            <person name="Holden J.F."/>
        </authorList>
    </citation>
    <scope>NUCLEOTIDE SEQUENCE [LARGE SCALE GENOMIC DNA]</scope>
    <source>
        <strain evidence="2 3">JH146</strain>
    </source>
</reference>
<feature type="domain" description="HTH arsR-type" evidence="1">
    <location>
        <begin position="74"/>
        <end position="157"/>
    </location>
</feature>
<dbReference type="SMART" id="SM00418">
    <property type="entry name" value="HTH_ARSR"/>
    <property type="match status" value="2"/>
</dbReference>
<dbReference type="HOGENOM" id="CLU_109676_0_1_2"/>
<dbReference type="KEGG" id="mjh:JH146_0238"/>
<dbReference type="Pfam" id="PF13412">
    <property type="entry name" value="HTH_24"/>
    <property type="match status" value="1"/>
</dbReference>
<dbReference type="InterPro" id="IPR036388">
    <property type="entry name" value="WH-like_DNA-bd_sf"/>
</dbReference>
<dbReference type="PANTHER" id="PTHR36216:SF1">
    <property type="entry name" value="HTH ARSR-TYPE DOMAIN-CONTAINING PROTEIN"/>
    <property type="match status" value="1"/>
</dbReference>
<evidence type="ECO:0000259" key="1">
    <source>
        <dbReference type="PROSITE" id="PS50987"/>
    </source>
</evidence>
<keyword evidence="3" id="KW-1185">Reference proteome</keyword>
<dbReference type="SUPFAM" id="SSF46785">
    <property type="entry name" value="Winged helix' DNA-binding domain"/>
    <property type="match status" value="2"/>
</dbReference>
<gene>
    <name evidence="2" type="ORF">JH146_0238</name>
</gene>
<dbReference type="InterPro" id="IPR011991">
    <property type="entry name" value="ArsR-like_HTH"/>
</dbReference>
<accession>A0A076LHT4</accession>
<dbReference type="AlphaFoldDB" id="A0A076LHT4"/>
<dbReference type="Proteomes" id="UP000028781">
    <property type="component" value="Chromosome"/>
</dbReference>
<evidence type="ECO:0000313" key="3">
    <source>
        <dbReference type="Proteomes" id="UP000028781"/>
    </source>
</evidence>
<dbReference type="InterPro" id="IPR036390">
    <property type="entry name" value="WH_DNA-bd_sf"/>
</dbReference>
<dbReference type="Gene3D" id="1.10.10.10">
    <property type="entry name" value="Winged helix-like DNA-binding domain superfamily/Winged helix DNA-binding domain"/>
    <property type="match status" value="2"/>
</dbReference>
<evidence type="ECO:0000313" key="2">
    <source>
        <dbReference type="EMBL" id="AIJ05089.1"/>
    </source>
</evidence>
<dbReference type="EMBL" id="CP009149">
    <property type="protein sequence ID" value="AIJ05089.1"/>
    <property type="molecule type" value="Genomic_DNA"/>
</dbReference>
<dbReference type="PROSITE" id="PS50987">
    <property type="entry name" value="HTH_ARSR_2"/>
    <property type="match status" value="1"/>
</dbReference>
<proteinExistence type="predicted"/>
<dbReference type="InterPro" id="IPR001845">
    <property type="entry name" value="HTH_ArsR_DNA-bd_dom"/>
</dbReference>
<protein>
    <submittedName>
        <fullName evidence="2">Transcriptional regulator, ArsR family</fullName>
    </submittedName>
</protein>